<keyword evidence="10 11" id="KW-0407">Ion channel</keyword>
<proteinExistence type="inferred from homology"/>
<feature type="transmembrane region" description="Helical" evidence="12">
    <location>
        <begin position="102"/>
        <end position="120"/>
    </location>
</feature>
<evidence type="ECO:0000256" key="3">
    <source>
        <dbReference type="ARBA" id="ARBA00022461"/>
    </source>
</evidence>
<keyword evidence="8 12" id="KW-0472">Membrane</keyword>
<keyword evidence="7 11" id="KW-0406">Ion transport</keyword>
<dbReference type="EMBL" id="BLXT01004566">
    <property type="protein sequence ID" value="GFO14491.1"/>
    <property type="molecule type" value="Genomic_DNA"/>
</dbReference>
<evidence type="ECO:0000256" key="6">
    <source>
        <dbReference type="ARBA" id="ARBA00023053"/>
    </source>
</evidence>
<dbReference type="Pfam" id="PF00858">
    <property type="entry name" value="ASC"/>
    <property type="match status" value="1"/>
</dbReference>
<evidence type="ECO:0000256" key="12">
    <source>
        <dbReference type="SAM" id="Phobius"/>
    </source>
</evidence>
<organism evidence="13 14">
    <name type="scientific">Plakobranchus ocellatus</name>
    <dbReference type="NCBI Taxonomy" id="259542"/>
    <lineage>
        <taxon>Eukaryota</taxon>
        <taxon>Metazoa</taxon>
        <taxon>Spiralia</taxon>
        <taxon>Lophotrochozoa</taxon>
        <taxon>Mollusca</taxon>
        <taxon>Gastropoda</taxon>
        <taxon>Heterobranchia</taxon>
        <taxon>Euthyneura</taxon>
        <taxon>Panpulmonata</taxon>
        <taxon>Sacoglossa</taxon>
        <taxon>Placobranchoidea</taxon>
        <taxon>Plakobranchidae</taxon>
        <taxon>Plakobranchus</taxon>
    </lineage>
</organism>
<sequence length="453" mass="51635">MSGISYTQSSSFGDFGEFASSDCGRRNPDSCKVKENFVCKDVSTQAEELNSAIEPEKDRFELCQRQDDSQGEKDLLGDYIQSATIHGIAQAKGPHYYLLRRPLWLFLVLLMAVVLVWILVNQISMFYKHPVRTVTKVTLNNELTFPAVTLCNLNQHIKDRVPDNPLIQQVLFYQSEYAAISRGYYHHHNTSNLDNLTDVSGEELRRILRESAPRLDEFLLQCRWQMNFYKCEDLFKIMHTDFGTCYTFNSHGNAQDEPKKSATVWTALRVLVDTQNDKSYYSKSINAGVKIVVHQPEQMPFPIYYGWFLRPGISASIALTRNDNTGLPAPYKAYNNGYCEDTKAEGYKNRLKRYSVYSAENCINECLLDRIEAHCGCLSYMMHGNHTICSAKEMLKCEIPMAYAINNSALELCSCSRECHSVTYAADVSYADIASKFIEEQARQDGVTALHDQ</sequence>
<name>A0AAV4B6P8_9GAST</name>
<comment type="similarity">
    <text evidence="11">Belongs to the amiloride-sensitive sodium channel (TC 1.A.6) family.</text>
</comment>
<evidence type="ECO:0000256" key="9">
    <source>
        <dbReference type="ARBA" id="ARBA00023201"/>
    </source>
</evidence>
<dbReference type="PRINTS" id="PR01078">
    <property type="entry name" value="AMINACHANNEL"/>
</dbReference>
<comment type="subcellular location">
    <subcellularLocation>
        <location evidence="1">Membrane</location>
        <topology evidence="1">Multi-pass membrane protein</topology>
    </subcellularLocation>
</comment>
<evidence type="ECO:0000313" key="13">
    <source>
        <dbReference type="EMBL" id="GFO14491.1"/>
    </source>
</evidence>
<dbReference type="GO" id="GO:0015280">
    <property type="term" value="F:ligand-gated sodium channel activity"/>
    <property type="evidence" value="ECO:0007669"/>
    <property type="project" value="TreeGrafter"/>
</dbReference>
<dbReference type="InterPro" id="IPR001873">
    <property type="entry name" value="ENaC"/>
</dbReference>
<reference evidence="13 14" key="1">
    <citation type="journal article" date="2021" name="Elife">
        <title>Chloroplast acquisition without the gene transfer in kleptoplastic sea slugs, Plakobranchus ocellatus.</title>
        <authorList>
            <person name="Maeda T."/>
            <person name="Takahashi S."/>
            <person name="Yoshida T."/>
            <person name="Shimamura S."/>
            <person name="Takaki Y."/>
            <person name="Nagai Y."/>
            <person name="Toyoda A."/>
            <person name="Suzuki Y."/>
            <person name="Arimoto A."/>
            <person name="Ishii H."/>
            <person name="Satoh N."/>
            <person name="Nishiyama T."/>
            <person name="Hasebe M."/>
            <person name="Maruyama T."/>
            <person name="Minagawa J."/>
            <person name="Obokata J."/>
            <person name="Shigenobu S."/>
        </authorList>
    </citation>
    <scope>NUCLEOTIDE SEQUENCE [LARGE SCALE GENOMIC DNA]</scope>
</reference>
<keyword evidence="14" id="KW-1185">Reference proteome</keyword>
<keyword evidence="2 11" id="KW-0813">Transport</keyword>
<evidence type="ECO:0000256" key="8">
    <source>
        <dbReference type="ARBA" id="ARBA00023136"/>
    </source>
</evidence>
<evidence type="ECO:0000313" key="14">
    <source>
        <dbReference type="Proteomes" id="UP000735302"/>
    </source>
</evidence>
<keyword evidence="9 11" id="KW-0739">Sodium transport</keyword>
<dbReference type="Gene3D" id="2.60.470.10">
    <property type="entry name" value="Acid-sensing ion channels like domains"/>
    <property type="match status" value="1"/>
</dbReference>
<dbReference type="Proteomes" id="UP000735302">
    <property type="component" value="Unassembled WGS sequence"/>
</dbReference>
<evidence type="ECO:0000256" key="5">
    <source>
        <dbReference type="ARBA" id="ARBA00022989"/>
    </source>
</evidence>
<dbReference type="PANTHER" id="PTHR11690">
    <property type="entry name" value="AMILORIDE-SENSITIVE SODIUM CHANNEL-RELATED"/>
    <property type="match status" value="1"/>
</dbReference>
<evidence type="ECO:0000256" key="1">
    <source>
        <dbReference type="ARBA" id="ARBA00004141"/>
    </source>
</evidence>
<evidence type="ECO:0000256" key="4">
    <source>
        <dbReference type="ARBA" id="ARBA00022692"/>
    </source>
</evidence>
<keyword evidence="3 11" id="KW-0894">Sodium channel</keyword>
<evidence type="ECO:0000256" key="7">
    <source>
        <dbReference type="ARBA" id="ARBA00023065"/>
    </source>
</evidence>
<accession>A0AAV4B6P8</accession>
<protein>
    <submittedName>
        <fullName evidence="13">Acid-sensing ion channel 1-like</fullName>
    </submittedName>
</protein>
<keyword evidence="4 11" id="KW-0812">Transmembrane</keyword>
<comment type="caution">
    <text evidence="13">The sequence shown here is derived from an EMBL/GenBank/DDBJ whole genome shotgun (WGS) entry which is preliminary data.</text>
</comment>
<evidence type="ECO:0000256" key="11">
    <source>
        <dbReference type="RuleBase" id="RU000679"/>
    </source>
</evidence>
<dbReference type="AlphaFoldDB" id="A0AAV4B6P8"/>
<dbReference type="GO" id="GO:0005886">
    <property type="term" value="C:plasma membrane"/>
    <property type="evidence" value="ECO:0007669"/>
    <property type="project" value="TreeGrafter"/>
</dbReference>
<gene>
    <name evidence="13" type="ORF">PoB_004099600</name>
</gene>
<keyword evidence="5 12" id="KW-1133">Transmembrane helix</keyword>
<evidence type="ECO:0000256" key="10">
    <source>
        <dbReference type="ARBA" id="ARBA00023303"/>
    </source>
</evidence>
<evidence type="ECO:0000256" key="2">
    <source>
        <dbReference type="ARBA" id="ARBA00022448"/>
    </source>
</evidence>
<keyword evidence="6" id="KW-0915">Sodium</keyword>